<dbReference type="PRINTS" id="PR00038">
    <property type="entry name" value="HTHLUXR"/>
</dbReference>
<organism evidence="5 6">
    <name type="scientific">Georgenia halophila</name>
    <dbReference type="NCBI Taxonomy" id="620889"/>
    <lineage>
        <taxon>Bacteria</taxon>
        <taxon>Bacillati</taxon>
        <taxon>Actinomycetota</taxon>
        <taxon>Actinomycetes</taxon>
        <taxon>Micrococcales</taxon>
        <taxon>Bogoriellaceae</taxon>
        <taxon>Georgenia</taxon>
    </lineage>
</organism>
<reference evidence="6" key="1">
    <citation type="journal article" date="2019" name="Int. J. Syst. Evol. Microbiol.">
        <title>The Global Catalogue of Microorganisms (GCM) 10K type strain sequencing project: providing services to taxonomists for standard genome sequencing and annotation.</title>
        <authorList>
            <consortium name="The Broad Institute Genomics Platform"/>
            <consortium name="The Broad Institute Genome Sequencing Center for Infectious Disease"/>
            <person name="Wu L."/>
            <person name="Ma J."/>
        </authorList>
    </citation>
    <scope>NUCLEOTIDE SEQUENCE [LARGE SCALE GENOMIC DNA]</scope>
    <source>
        <strain evidence="6">JCM 17810</strain>
    </source>
</reference>
<keyword evidence="1" id="KW-0805">Transcription regulation</keyword>
<keyword evidence="2" id="KW-0238">DNA-binding</keyword>
<proteinExistence type="predicted"/>
<dbReference type="InterPro" id="IPR000792">
    <property type="entry name" value="Tscrpt_reg_LuxR_C"/>
</dbReference>
<dbReference type="CDD" id="cd06170">
    <property type="entry name" value="LuxR_C_like"/>
    <property type="match status" value="1"/>
</dbReference>
<accession>A0ABP8LAQ9</accession>
<keyword evidence="3" id="KW-0804">Transcription</keyword>
<evidence type="ECO:0000313" key="6">
    <source>
        <dbReference type="Proteomes" id="UP001500622"/>
    </source>
</evidence>
<dbReference type="InterPro" id="IPR016032">
    <property type="entry name" value="Sig_transdc_resp-reg_C-effctor"/>
</dbReference>
<dbReference type="Pfam" id="PF00196">
    <property type="entry name" value="GerE"/>
    <property type="match status" value="1"/>
</dbReference>
<dbReference type="PANTHER" id="PTHR44688">
    <property type="entry name" value="DNA-BINDING TRANSCRIPTIONAL ACTIVATOR DEVR_DOSR"/>
    <property type="match status" value="1"/>
</dbReference>
<protein>
    <recommendedName>
        <fullName evidence="4">HTH luxR-type domain-containing protein</fullName>
    </recommendedName>
</protein>
<sequence>MASSLIASALLALDHLDWLKFDETLAELGAIPFTSRSHRDLSFYLQARAALVRGDQRRLLRRMDRAAQSRSESTTPLHTTLLGHAEGELALSIGDVPRARAALPPVGDSYLHAHLRARVHLASGAAGVAVRQLVHSTWLDDAPRRGRIELRLTLAAALDRTGETDEAARTIRHAVTQAGTPTQIAYSLAAADRESLQSAAERDAAIAAALSSLDNALFMAPFDNTGQSAALPLTRREGTILELLATGMTAAEIAARLFVSVHTVRNQTQRIYRKLNVTSRDQAVKIATRYGHLQANDSTGNAAPQ</sequence>
<dbReference type="PANTHER" id="PTHR44688:SF16">
    <property type="entry name" value="DNA-BINDING TRANSCRIPTIONAL ACTIVATOR DEVR_DOSR"/>
    <property type="match status" value="1"/>
</dbReference>
<name>A0ABP8LAQ9_9MICO</name>
<dbReference type="SMART" id="SM00421">
    <property type="entry name" value="HTH_LUXR"/>
    <property type="match status" value="1"/>
</dbReference>
<dbReference type="InterPro" id="IPR036388">
    <property type="entry name" value="WH-like_DNA-bd_sf"/>
</dbReference>
<dbReference type="Gene3D" id="1.10.10.10">
    <property type="entry name" value="Winged helix-like DNA-binding domain superfamily/Winged helix DNA-binding domain"/>
    <property type="match status" value="1"/>
</dbReference>
<keyword evidence="6" id="KW-1185">Reference proteome</keyword>
<dbReference type="PROSITE" id="PS00622">
    <property type="entry name" value="HTH_LUXR_1"/>
    <property type="match status" value="1"/>
</dbReference>
<feature type="domain" description="HTH luxR-type" evidence="4">
    <location>
        <begin position="226"/>
        <end position="291"/>
    </location>
</feature>
<evidence type="ECO:0000256" key="1">
    <source>
        <dbReference type="ARBA" id="ARBA00023015"/>
    </source>
</evidence>
<dbReference type="PROSITE" id="PS50043">
    <property type="entry name" value="HTH_LUXR_2"/>
    <property type="match status" value="1"/>
</dbReference>
<evidence type="ECO:0000259" key="4">
    <source>
        <dbReference type="PROSITE" id="PS50043"/>
    </source>
</evidence>
<evidence type="ECO:0000256" key="2">
    <source>
        <dbReference type="ARBA" id="ARBA00023125"/>
    </source>
</evidence>
<dbReference type="Proteomes" id="UP001500622">
    <property type="component" value="Unassembled WGS sequence"/>
</dbReference>
<evidence type="ECO:0000313" key="5">
    <source>
        <dbReference type="EMBL" id="GAA4425827.1"/>
    </source>
</evidence>
<dbReference type="SUPFAM" id="SSF46894">
    <property type="entry name" value="C-terminal effector domain of the bipartite response regulators"/>
    <property type="match status" value="1"/>
</dbReference>
<evidence type="ECO:0000256" key="3">
    <source>
        <dbReference type="ARBA" id="ARBA00023163"/>
    </source>
</evidence>
<gene>
    <name evidence="5" type="ORF">GCM10023169_23870</name>
</gene>
<dbReference type="EMBL" id="BAABGN010000011">
    <property type="protein sequence ID" value="GAA4425827.1"/>
    <property type="molecule type" value="Genomic_DNA"/>
</dbReference>
<comment type="caution">
    <text evidence="5">The sequence shown here is derived from an EMBL/GenBank/DDBJ whole genome shotgun (WGS) entry which is preliminary data.</text>
</comment>